<reference evidence="3" key="1">
    <citation type="submission" date="2016-10" db="EMBL/GenBank/DDBJ databases">
        <authorList>
            <person name="Varghese N."/>
        </authorList>
    </citation>
    <scope>NUCLEOTIDE SEQUENCE [LARGE SCALE GENOMIC DNA]</scope>
    <source>
        <strain evidence="3">DSM 45096 / BCRC 16803 / CGMCC 4.1857 / CIP 109030 / JCM 12277 / KCTC 19219 / NBRC 100920 / 33214</strain>
    </source>
</reference>
<protein>
    <submittedName>
        <fullName evidence="2">Uncharacterized protein</fullName>
    </submittedName>
</protein>
<evidence type="ECO:0000313" key="2">
    <source>
        <dbReference type="EMBL" id="SEM86279.1"/>
    </source>
</evidence>
<dbReference type="Proteomes" id="UP000183015">
    <property type="component" value="Unassembled WGS sequence"/>
</dbReference>
<organism evidence="2 3">
    <name type="scientific">Streptacidiphilus jiangxiensis</name>
    <dbReference type="NCBI Taxonomy" id="235985"/>
    <lineage>
        <taxon>Bacteria</taxon>
        <taxon>Bacillati</taxon>
        <taxon>Actinomycetota</taxon>
        <taxon>Actinomycetes</taxon>
        <taxon>Kitasatosporales</taxon>
        <taxon>Streptomycetaceae</taxon>
        <taxon>Streptacidiphilus</taxon>
    </lineage>
</organism>
<proteinExistence type="predicted"/>
<dbReference type="AlphaFoldDB" id="A0A1H8BUK4"/>
<evidence type="ECO:0000313" key="3">
    <source>
        <dbReference type="Proteomes" id="UP000183015"/>
    </source>
</evidence>
<keyword evidence="3" id="KW-1185">Reference proteome</keyword>
<dbReference type="OrthoDB" id="92719at2"/>
<sequence>MAIDDAALTDPTLDYFGPIADPPTKQGPGGRTLRRRWALTGSAPRVHGHAQFECGFVPDDGTPDGAVVHDWQEADGLLPAFLRVTGWTYWSCHEAYERLWKERTDSAAAAR</sequence>
<dbReference type="EMBL" id="FOAZ01000080">
    <property type="protein sequence ID" value="SEM86279.1"/>
    <property type="molecule type" value="Genomic_DNA"/>
</dbReference>
<name>A0A1H8BUK4_STRJI</name>
<dbReference type="RefSeq" id="WP_042449643.1">
    <property type="nucleotide sequence ID" value="NZ_BBPN01000016.1"/>
</dbReference>
<accession>A0A1H8BUK4</accession>
<evidence type="ECO:0000256" key="1">
    <source>
        <dbReference type="SAM" id="MobiDB-lite"/>
    </source>
</evidence>
<feature type="region of interest" description="Disordered" evidence="1">
    <location>
        <begin position="1"/>
        <end position="31"/>
    </location>
</feature>
<gene>
    <name evidence="2" type="ORF">SAMN05414137_1804</name>
</gene>